<geneLocation type="plasmid" evidence="2">
    <name>unnamed2</name>
</geneLocation>
<dbReference type="AlphaFoldDB" id="A0AB39UR40"/>
<sequence>MDNDTTSSDVNGNNRDAVHEEHTGQEWQQLNSQQRLYLLSDFCKFSLPYTDPGNVESWKRINGNTLYTVNPNLYVKDKKQYALWPYGKIARLLLIWISTQVMLHKADNLMLTLPQSLNQLMKEIGIYRHDGKPNGREYNRYRVALQAICGMRTQVTTYEGDDENGMMAGKNLIIADTYNLGWGFKTMGELSTISLNKSTYEHMQHSTPLDAAAVFLLTNTNPLVKGRSRGQDLDLYTWLNARNYSLIHSPSRQTSPITWQQLANQFGNTYGRLDNFIRRFKSSLNNVRMVWPDLNVEIIDGQGIILHRSKRSVTAKRKPTGN</sequence>
<dbReference type="KEGG" id="bfk:QN062_09920"/>
<dbReference type="RefSeq" id="WP_369342615.1">
    <property type="nucleotide sequence ID" value="NZ_CP129677.1"/>
</dbReference>
<geneLocation type="plasmid" evidence="3">
    <name>unnamed</name>
</geneLocation>
<organism evidence="3">
    <name type="scientific">Bifidobacterium fermentum</name>
    <dbReference type="NCBI Taxonomy" id="3059035"/>
    <lineage>
        <taxon>Bacteria</taxon>
        <taxon>Bacillati</taxon>
        <taxon>Actinomycetota</taxon>
        <taxon>Actinomycetes</taxon>
        <taxon>Bifidobacteriales</taxon>
        <taxon>Bifidobacteriaceae</taxon>
        <taxon>Bifidobacterium</taxon>
    </lineage>
</organism>
<name>A0AB39UR40_9BIFI</name>
<proteinExistence type="predicted"/>
<evidence type="ECO:0000313" key="2">
    <source>
        <dbReference type="EMBL" id="XDS47733.1"/>
    </source>
</evidence>
<dbReference type="Pfam" id="PF04796">
    <property type="entry name" value="RepA_C"/>
    <property type="match status" value="1"/>
</dbReference>
<protein>
    <submittedName>
        <fullName evidence="3">Replication protein RepA</fullName>
    </submittedName>
</protein>
<dbReference type="EMBL" id="CP129684">
    <property type="protein sequence ID" value="XDS51655.1"/>
    <property type="molecule type" value="Genomic_DNA"/>
</dbReference>
<dbReference type="InterPro" id="IPR006881">
    <property type="entry name" value="RepA_C"/>
</dbReference>
<accession>A0AB39UR40</accession>
<feature type="compositionally biased region" description="Polar residues" evidence="1">
    <location>
        <begin position="1"/>
        <end position="14"/>
    </location>
</feature>
<reference evidence="3" key="1">
    <citation type="submission" date="2023-07" db="EMBL/GenBank/DDBJ databases">
        <title>Bifidobacterium aquikefiriaerophilum sp. nov. and Bifidobacterium eccum sp. nov., isolated from water kefir.</title>
        <authorList>
            <person name="Breselge S."/>
            <person name="Bellassi P."/>
            <person name="Barcenilla C."/>
            <person name="Alvarez-Ordonez A."/>
            <person name="Morelli L."/>
            <person name="Cotter P.D."/>
        </authorList>
    </citation>
    <scope>NUCLEOTIDE SEQUENCE</scope>
    <source>
        <strain evidence="3">WK012_4_13</strain>
        <strain evidence="2">WK048_4_13</strain>
        <plasmid evidence="3">unnamed</plasmid>
        <plasmid evidence="2">unnamed2</plasmid>
    </source>
</reference>
<dbReference type="EMBL" id="CP129677">
    <property type="protein sequence ID" value="XDS47733.1"/>
    <property type="molecule type" value="Genomic_DNA"/>
</dbReference>
<evidence type="ECO:0000313" key="3">
    <source>
        <dbReference type="EMBL" id="XDS51655.1"/>
    </source>
</evidence>
<gene>
    <name evidence="3" type="ORF">QN062_09920</name>
    <name evidence="2" type="ORF">QN217_11195</name>
</gene>
<feature type="region of interest" description="Disordered" evidence="1">
    <location>
        <begin position="1"/>
        <end position="25"/>
    </location>
</feature>
<evidence type="ECO:0000256" key="1">
    <source>
        <dbReference type="SAM" id="MobiDB-lite"/>
    </source>
</evidence>
<keyword evidence="3" id="KW-0614">Plasmid</keyword>